<dbReference type="Proteomes" id="UP000000841">
    <property type="component" value="Chromosome"/>
</dbReference>
<protein>
    <recommendedName>
        <fullName evidence="5">DUF3558 domain-containing protein</fullName>
    </recommendedName>
</protein>
<feature type="signal peptide" evidence="2">
    <location>
        <begin position="1"/>
        <end position="22"/>
    </location>
</feature>
<dbReference type="RefSeq" id="WP_015787816.1">
    <property type="nucleotide sequence ID" value="NC_013159.1"/>
</dbReference>
<organism evidence="3 4">
    <name type="scientific">Saccharomonospora viridis (strain ATCC 15386 / DSM 43017 / JCM 3036 / CCUG 5913 / NBRC 12207 / NCIMB 9602 / P101)</name>
    <name type="common">Thermoactinomyces viridis</name>
    <dbReference type="NCBI Taxonomy" id="471857"/>
    <lineage>
        <taxon>Bacteria</taxon>
        <taxon>Bacillati</taxon>
        <taxon>Actinomycetota</taxon>
        <taxon>Actinomycetes</taxon>
        <taxon>Pseudonocardiales</taxon>
        <taxon>Pseudonocardiaceae</taxon>
        <taxon>Saccharomonospora</taxon>
    </lineage>
</organism>
<gene>
    <name evidence="3" type="ordered locus">Svir_35490</name>
</gene>
<dbReference type="PROSITE" id="PS51257">
    <property type="entry name" value="PROKAR_LIPOPROTEIN"/>
    <property type="match status" value="1"/>
</dbReference>
<dbReference type="AlphaFoldDB" id="C7MQH9"/>
<name>C7MQH9_SACVD</name>
<evidence type="ECO:0008006" key="5">
    <source>
        <dbReference type="Google" id="ProtNLM"/>
    </source>
</evidence>
<feature type="chain" id="PRO_5039506347" description="DUF3558 domain-containing protein" evidence="2">
    <location>
        <begin position="23"/>
        <end position="217"/>
    </location>
</feature>
<feature type="compositionally biased region" description="Low complexity" evidence="1">
    <location>
        <begin position="32"/>
        <end position="50"/>
    </location>
</feature>
<keyword evidence="2" id="KW-0732">Signal</keyword>
<dbReference type="HOGENOM" id="CLU_097940_1_0_11"/>
<keyword evidence="4" id="KW-1185">Reference proteome</keyword>
<evidence type="ECO:0000256" key="1">
    <source>
        <dbReference type="SAM" id="MobiDB-lite"/>
    </source>
</evidence>
<evidence type="ECO:0000256" key="2">
    <source>
        <dbReference type="SAM" id="SignalP"/>
    </source>
</evidence>
<proteinExistence type="predicted"/>
<accession>C7MQH9</accession>
<dbReference type="Pfam" id="PF12079">
    <property type="entry name" value="DUF3558"/>
    <property type="match status" value="1"/>
</dbReference>
<dbReference type="InterPro" id="IPR024520">
    <property type="entry name" value="DUF3558"/>
</dbReference>
<feature type="region of interest" description="Disordered" evidence="1">
    <location>
        <begin position="23"/>
        <end position="76"/>
    </location>
</feature>
<dbReference type="EMBL" id="CP001683">
    <property type="protein sequence ID" value="ACU98506.1"/>
    <property type="molecule type" value="Genomic_DNA"/>
</dbReference>
<sequence length="217" mass="22569">MSRGRGAVLVGAVVLLVAGCSATSDGTASPASQDPGVSQSVSSSSSESQSPGGGRLPHSGAPAVSDPLPESAIPEDPCDAFTREQVEYALGDNAPEGKREEIATGPTCTWQDSESGAGFGAFYGLNPPEGLSAYYRNTKPQVEVWHELPPIGGFPAVAFQKYKDQVTCTVAVGLSDELTVDVHANPSRAKYGELDPCEMAQDMAELLVGNLKERAGR</sequence>
<evidence type="ECO:0000313" key="3">
    <source>
        <dbReference type="EMBL" id="ACU98506.1"/>
    </source>
</evidence>
<reference evidence="3 4" key="1">
    <citation type="journal article" date="2009" name="Stand. Genomic Sci.">
        <title>Complete genome sequence of Saccharomonospora viridis type strain (P101).</title>
        <authorList>
            <person name="Pati A."/>
            <person name="Sikorski J."/>
            <person name="Nolan M."/>
            <person name="Lapidus A."/>
            <person name="Copeland A."/>
            <person name="Glavina Del Rio T."/>
            <person name="Lucas S."/>
            <person name="Chen F."/>
            <person name="Tice H."/>
            <person name="Pitluck S."/>
            <person name="Cheng J.F."/>
            <person name="Chertkov O."/>
            <person name="Brettin T."/>
            <person name="Han C."/>
            <person name="Detter J.C."/>
            <person name="Kuske C."/>
            <person name="Bruce D."/>
            <person name="Goodwin L."/>
            <person name="Chain P."/>
            <person name="D'haeseleer P."/>
            <person name="Chen A."/>
            <person name="Palaniappan K."/>
            <person name="Ivanova N."/>
            <person name="Mavromatis K."/>
            <person name="Mikhailova N."/>
            <person name="Rohde M."/>
            <person name="Tindall B.J."/>
            <person name="Goker M."/>
            <person name="Bristow J."/>
            <person name="Eisen J.A."/>
            <person name="Markowitz V."/>
            <person name="Hugenholtz P."/>
            <person name="Kyrpides N.C."/>
            <person name="Klenk H.P."/>
        </authorList>
    </citation>
    <scope>NUCLEOTIDE SEQUENCE [LARGE SCALE GENOMIC DNA]</scope>
    <source>
        <strain evidence="4">ATCC 15386 / DSM 43017 / JCM 3036 / NBRC 12207 / P101</strain>
    </source>
</reference>
<dbReference type="eggNOG" id="ENOG5034BV7">
    <property type="taxonomic scope" value="Bacteria"/>
</dbReference>
<dbReference type="KEGG" id="svi:Svir_35490"/>
<evidence type="ECO:0000313" key="4">
    <source>
        <dbReference type="Proteomes" id="UP000000841"/>
    </source>
</evidence>